<feature type="compositionally biased region" description="Low complexity" evidence="1">
    <location>
        <begin position="33"/>
        <end position="50"/>
    </location>
</feature>
<organism evidence="3 4">
    <name type="scientific">Amycolatopsis marina</name>
    <dbReference type="NCBI Taxonomy" id="490629"/>
    <lineage>
        <taxon>Bacteria</taxon>
        <taxon>Bacillati</taxon>
        <taxon>Actinomycetota</taxon>
        <taxon>Actinomycetes</taxon>
        <taxon>Pseudonocardiales</taxon>
        <taxon>Pseudonocardiaceae</taxon>
        <taxon>Amycolatopsis</taxon>
    </lineage>
</organism>
<feature type="chain" id="PRO_5039243928" description="DUF4352 domain-containing protein" evidence="2">
    <location>
        <begin position="24"/>
        <end position="209"/>
    </location>
</feature>
<dbReference type="PROSITE" id="PS51257">
    <property type="entry name" value="PROKAR_LIPOPROTEIN"/>
    <property type="match status" value="1"/>
</dbReference>
<reference evidence="4" key="1">
    <citation type="submission" date="2016-10" db="EMBL/GenBank/DDBJ databases">
        <authorList>
            <person name="Varghese N."/>
            <person name="Submissions S."/>
        </authorList>
    </citation>
    <scope>NUCLEOTIDE SEQUENCE [LARGE SCALE GENOMIC DNA]</scope>
    <source>
        <strain evidence="4">CGMCC 4.3568</strain>
    </source>
</reference>
<accession>A0A1I1AR57</accession>
<keyword evidence="4" id="KW-1185">Reference proteome</keyword>
<dbReference type="Proteomes" id="UP000243799">
    <property type="component" value="Unassembled WGS sequence"/>
</dbReference>
<name>A0A1I1AR57_9PSEU</name>
<dbReference type="EMBL" id="FOKG01000010">
    <property type="protein sequence ID" value="SFB40521.1"/>
    <property type="molecule type" value="Genomic_DNA"/>
</dbReference>
<evidence type="ECO:0000313" key="3">
    <source>
        <dbReference type="EMBL" id="SFB40521.1"/>
    </source>
</evidence>
<feature type="signal peptide" evidence="2">
    <location>
        <begin position="1"/>
        <end position="23"/>
    </location>
</feature>
<evidence type="ECO:0000256" key="1">
    <source>
        <dbReference type="SAM" id="MobiDB-lite"/>
    </source>
</evidence>
<dbReference type="OrthoDB" id="3874174at2"/>
<sequence length="209" mass="21560">MRRMRAKVVAATVAAAAVVTVSACGGDSEEAAEAPSSAAGSSAEPGSADGNPAGERSDGSTPPGTELKLGEKAVIPYEAEQGDGMVAITVTAIERGDQAAFDKKFGDDDSAGIVPYYVRYTARNVGDVQLGHRDKIRLKGRTADGKVSNIVLIGDLDECVERSFPRTGGNTGTSIESCVLVGSRSGEITAVTYNRGSAGYSSDPINWRA</sequence>
<dbReference type="AlphaFoldDB" id="A0A1I1AR57"/>
<evidence type="ECO:0000256" key="2">
    <source>
        <dbReference type="SAM" id="SignalP"/>
    </source>
</evidence>
<feature type="region of interest" description="Disordered" evidence="1">
    <location>
        <begin position="25"/>
        <end position="68"/>
    </location>
</feature>
<dbReference type="STRING" id="490629.SAMN05216266_11084"/>
<dbReference type="RefSeq" id="WP_143101847.1">
    <property type="nucleotide sequence ID" value="NZ_FOKG01000010.1"/>
</dbReference>
<proteinExistence type="predicted"/>
<keyword evidence="2" id="KW-0732">Signal</keyword>
<evidence type="ECO:0008006" key="5">
    <source>
        <dbReference type="Google" id="ProtNLM"/>
    </source>
</evidence>
<gene>
    <name evidence="3" type="ORF">SAMN05216266_11084</name>
</gene>
<protein>
    <recommendedName>
        <fullName evidence="5">DUF4352 domain-containing protein</fullName>
    </recommendedName>
</protein>
<evidence type="ECO:0000313" key="4">
    <source>
        <dbReference type="Proteomes" id="UP000243799"/>
    </source>
</evidence>